<proteinExistence type="predicted"/>
<gene>
    <name evidence="1" type="ORF">LOC62_04G005392</name>
</gene>
<dbReference type="GeneID" id="87808621"/>
<dbReference type="Proteomes" id="UP000827549">
    <property type="component" value="Chromosome 4"/>
</dbReference>
<dbReference type="AlphaFoldDB" id="A0AAF0Y8I1"/>
<dbReference type="EMBL" id="CP086717">
    <property type="protein sequence ID" value="WOO81877.1"/>
    <property type="molecule type" value="Genomic_DNA"/>
</dbReference>
<organism evidence="1 2">
    <name type="scientific">Vanrija pseudolonga</name>
    <dbReference type="NCBI Taxonomy" id="143232"/>
    <lineage>
        <taxon>Eukaryota</taxon>
        <taxon>Fungi</taxon>
        <taxon>Dikarya</taxon>
        <taxon>Basidiomycota</taxon>
        <taxon>Agaricomycotina</taxon>
        <taxon>Tremellomycetes</taxon>
        <taxon>Trichosporonales</taxon>
        <taxon>Trichosporonaceae</taxon>
        <taxon>Vanrija</taxon>
    </lineage>
</organism>
<keyword evidence="2" id="KW-1185">Reference proteome</keyword>
<evidence type="ECO:0000313" key="1">
    <source>
        <dbReference type="EMBL" id="WOO81877.1"/>
    </source>
</evidence>
<protein>
    <submittedName>
        <fullName evidence="1">Uncharacterized protein</fullName>
    </submittedName>
</protein>
<evidence type="ECO:0000313" key="2">
    <source>
        <dbReference type="Proteomes" id="UP000827549"/>
    </source>
</evidence>
<accession>A0AAF0Y8I1</accession>
<reference evidence="1" key="1">
    <citation type="submission" date="2023-10" db="EMBL/GenBank/DDBJ databases">
        <authorList>
            <person name="Noh H."/>
        </authorList>
    </citation>
    <scope>NUCLEOTIDE SEQUENCE</scope>
    <source>
        <strain evidence="1">DUCC4014</strain>
    </source>
</reference>
<name>A0AAF0Y8I1_9TREE</name>
<dbReference type="RefSeq" id="XP_062627909.1">
    <property type="nucleotide sequence ID" value="XM_062771925.1"/>
</dbReference>
<sequence length="108" mass="11537">MASPNKPPALLPDHTYIHVSSDLPPDAIAAAVSSSSQPDVKLEYRGPVGELDGEYIFEVASKAGEPVKRSGDLWSAKGDSVVHSVRSVPGVGSAEVLEHKQRSKRDEF</sequence>